<evidence type="ECO:0000313" key="3">
    <source>
        <dbReference type="EMBL" id="PZX01221.1"/>
    </source>
</evidence>
<organism evidence="3 4">
    <name type="scientific">Psychrobacillus insolitus</name>
    <dbReference type="NCBI Taxonomy" id="1461"/>
    <lineage>
        <taxon>Bacteria</taxon>
        <taxon>Bacillati</taxon>
        <taxon>Bacillota</taxon>
        <taxon>Bacilli</taxon>
        <taxon>Bacillales</taxon>
        <taxon>Bacillaceae</taxon>
        <taxon>Psychrobacillus</taxon>
    </lineage>
</organism>
<accession>A0A2W7MCD6</accession>
<keyword evidence="1" id="KW-1133">Transmembrane helix</keyword>
<dbReference type="AlphaFoldDB" id="A0A2W7MCD6"/>
<feature type="signal peptide" evidence="2">
    <location>
        <begin position="1"/>
        <end position="24"/>
    </location>
</feature>
<protein>
    <submittedName>
        <fullName evidence="3">Uncharacterized protein</fullName>
    </submittedName>
</protein>
<sequence length="229" mass="25738">MKKFLYSLIVSAMLISLISPSVSAQSQVATVQEYEQVNFTEELIEKVNPYIITNGHTYELSNLDMLKEEISAEELAAVEEKIAEMNILLNQNDKIEELDNNVFEVIVTDDEIKEEFEAIGYENHELSNSLEYSDKYPTYSTLSTTNGINKVKFHWWGYELWLSKNSVTNILTGGISATSLVLGLLIPGVGIAIALAVNAYVWSIFAGQKARPIYFKYSLASGIHGFKYQ</sequence>
<reference evidence="3 4" key="1">
    <citation type="submission" date="2018-06" db="EMBL/GenBank/DDBJ databases">
        <title>Genomic Encyclopedia of Type Strains, Phase IV (KMG-IV): sequencing the most valuable type-strain genomes for metagenomic binning, comparative biology and taxonomic classification.</title>
        <authorList>
            <person name="Goeker M."/>
        </authorList>
    </citation>
    <scope>NUCLEOTIDE SEQUENCE [LARGE SCALE GENOMIC DNA]</scope>
    <source>
        <strain evidence="3 4">DSM 5</strain>
    </source>
</reference>
<feature type="transmembrane region" description="Helical" evidence="1">
    <location>
        <begin position="180"/>
        <end position="201"/>
    </location>
</feature>
<dbReference type="OrthoDB" id="2364035at2"/>
<evidence type="ECO:0000256" key="2">
    <source>
        <dbReference type="SAM" id="SignalP"/>
    </source>
</evidence>
<keyword evidence="4" id="KW-1185">Reference proteome</keyword>
<keyword evidence="2" id="KW-0732">Signal</keyword>
<keyword evidence="1" id="KW-0812">Transmembrane</keyword>
<gene>
    <name evidence="3" type="ORF">C7437_1217</name>
</gene>
<proteinExistence type="predicted"/>
<dbReference type="RefSeq" id="WP_111441096.1">
    <property type="nucleotide sequence ID" value="NZ_QKZI01000021.1"/>
</dbReference>
<evidence type="ECO:0000256" key="1">
    <source>
        <dbReference type="SAM" id="Phobius"/>
    </source>
</evidence>
<evidence type="ECO:0000313" key="4">
    <source>
        <dbReference type="Proteomes" id="UP000248646"/>
    </source>
</evidence>
<dbReference type="Proteomes" id="UP000248646">
    <property type="component" value="Unassembled WGS sequence"/>
</dbReference>
<name>A0A2W7MCD6_9BACI</name>
<feature type="chain" id="PRO_5038369749" evidence="2">
    <location>
        <begin position="25"/>
        <end position="229"/>
    </location>
</feature>
<dbReference type="EMBL" id="QKZI01000021">
    <property type="protein sequence ID" value="PZX01221.1"/>
    <property type="molecule type" value="Genomic_DNA"/>
</dbReference>
<keyword evidence="1" id="KW-0472">Membrane</keyword>
<comment type="caution">
    <text evidence="3">The sequence shown here is derived from an EMBL/GenBank/DDBJ whole genome shotgun (WGS) entry which is preliminary data.</text>
</comment>